<dbReference type="InterPro" id="IPR015943">
    <property type="entry name" value="WD40/YVTN_repeat-like_dom_sf"/>
</dbReference>
<protein>
    <submittedName>
        <fullName evidence="2">Uncharacterized protein</fullName>
    </submittedName>
</protein>
<evidence type="ECO:0000256" key="1">
    <source>
        <dbReference type="SAM" id="MobiDB-lite"/>
    </source>
</evidence>
<dbReference type="SUPFAM" id="SSF50978">
    <property type="entry name" value="WD40 repeat-like"/>
    <property type="match status" value="1"/>
</dbReference>
<keyword evidence="3" id="KW-1185">Reference proteome</keyword>
<dbReference type="EMBL" id="BMAR01000007">
    <property type="protein sequence ID" value="GFR44175.1"/>
    <property type="molecule type" value="Genomic_DNA"/>
</dbReference>
<feature type="compositionally biased region" description="Acidic residues" evidence="1">
    <location>
        <begin position="18"/>
        <end position="35"/>
    </location>
</feature>
<feature type="region of interest" description="Disordered" evidence="1">
    <location>
        <begin position="248"/>
        <end position="294"/>
    </location>
</feature>
<evidence type="ECO:0000313" key="3">
    <source>
        <dbReference type="Proteomes" id="UP001054857"/>
    </source>
</evidence>
<feature type="non-terminal residue" evidence="2">
    <location>
        <position position="334"/>
    </location>
</feature>
<dbReference type="SMART" id="SM00320">
    <property type="entry name" value="WD40"/>
    <property type="match status" value="3"/>
</dbReference>
<dbReference type="InterPro" id="IPR001680">
    <property type="entry name" value="WD40_rpt"/>
</dbReference>
<feature type="non-terminal residue" evidence="2">
    <location>
        <position position="1"/>
    </location>
</feature>
<sequence length="334" mass="34369">WDCTVRIWRQQGGSDGDGGGEGDGADDQEEEEEEEGGRGGGGGAGGVGEEVEEEEGGSGGMVAATTGSSGSGSGDERSGRSSSSMRRTSTRKRSTARASNTAASITATTNANLNNESGGWNCSGVLQYGDWVYCCAVRGGNLLVAAGSEVVVTDAATGRAVRRFAGLHDGGAVGCLEGCRSGRLLFTGSGDGLLLAHDLRMKQGSRVLWHHRAAVTGLSFEDPWLASAGADGCVVLQARTAEWCGCGTSRERRPRRSGQQLLGPLAAPPRLAEPPQGSSSASSTRSSSPRQGAMRGETLSMLHQCCGSSSSSLRWLWPGGGALGGVLLLYWRLG</sequence>
<dbReference type="AlphaFoldDB" id="A0AAD3DLQ5"/>
<dbReference type="Proteomes" id="UP001054857">
    <property type="component" value="Unassembled WGS sequence"/>
</dbReference>
<organism evidence="2 3">
    <name type="scientific">Astrephomene gubernaculifera</name>
    <dbReference type="NCBI Taxonomy" id="47775"/>
    <lineage>
        <taxon>Eukaryota</taxon>
        <taxon>Viridiplantae</taxon>
        <taxon>Chlorophyta</taxon>
        <taxon>core chlorophytes</taxon>
        <taxon>Chlorophyceae</taxon>
        <taxon>CS clade</taxon>
        <taxon>Chlamydomonadales</taxon>
        <taxon>Astrephomenaceae</taxon>
        <taxon>Astrephomene</taxon>
    </lineage>
</organism>
<feature type="compositionally biased region" description="Gly residues" evidence="1">
    <location>
        <begin position="38"/>
        <end position="48"/>
    </location>
</feature>
<dbReference type="Gene3D" id="2.130.10.10">
    <property type="entry name" value="YVTN repeat-like/Quinoprotein amine dehydrogenase"/>
    <property type="match status" value="1"/>
</dbReference>
<name>A0AAD3DLQ5_9CHLO</name>
<evidence type="ECO:0000313" key="2">
    <source>
        <dbReference type="EMBL" id="GFR44175.1"/>
    </source>
</evidence>
<dbReference type="InterPro" id="IPR036322">
    <property type="entry name" value="WD40_repeat_dom_sf"/>
</dbReference>
<feature type="compositionally biased region" description="Low complexity" evidence="1">
    <location>
        <begin position="259"/>
        <end position="293"/>
    </location>
</feature>
<dbReference type="Pfam" id="PF00400">
    <property type="entry name" value="WD40"/>
    <property type="match status" value="1"/>
</dbReference>
<feature type="region of interest" description="Disordered" evidence="1">
    <location>
        <begin position="1"/>
        <end position="103"/>
    </location>
</feature>
<gene>
    <name evidence="2" type="ORF">Agub_g5350</name>
</gene>
<comment type="caution">
    <text evidence="2">The sequence shown here is derived from an EMBL/GenBank/DDBJ whole genome shotgun (WGS) entry which is preliminary data.</text>
</comment>
<proteinExistence type="predicted"/>
<accession>A0AAD3DLQ5</accession>
<reference evidence="2 3" key="1">
    <citation type="journal article" date="2021" name="Sci. Rep.">
        <title>Genome sequencing of the multicellular alga Astrephomene provides insights into convergent evolution of germ-soma differentiation.</title>
        <authorList>
            <person name="Yamashita S."/>
            <person name="Yamamoto K."/>
            <person name="Matsuzaki R."/>
            <person name="Suzuki S."/>
            <person name="Yamaguchi H."/>
            <person name="Hirooka S."/>
            <person name="Minakuchi Y."/>
            <person name="Miyagishima S."/>
            <person name="Kawachi M."/>
            <person name="Toyoda A."/>
            <person name="Nozaki H."/>
        </authorList>
    </citation>
    <scope>NUCLEOTIDE SEQUENCE [LARGE SCALE GENOMIC DNA]</scope>
    <source>
        <strain evidence="2 3">NIES-4017</strain>
    </source>
</reference>